<sequence length="67" mass="7505">MAHFVREFRGLTTRISPSNKADPDRPVAELISFANYSIKHARGHAPGLNDQENAKRYLGALVLNSRE</sequence>
<dbReference type="Proteomes" id="UP000054248">
    <property type="component" value="Unassembled WGS sequence"/>
</dbReference>
<evidence type="ECO:0000313" key="1">
    <source>
        <dbReference type="EMBL" id="KIO30237.1"/>
    </source>
</evidence>
<dbReference type="AlphaFoldDB" id="A0A0C3M945"/>
<name>A0A0C3M945_9AGAM</name>
<dbReference type="EMBL" id="KN822974">
    <property type="protein sequence ID" value="KIO30237.1"/>
    <property type="molecule type" value="Genomic_DNA"/>
</dbReference>
<dbReference type="HOGENOM" id="CLU_2814322_0_0_1"/>
<reference evidence="1 2" key="1">
    <citation type="submission" date="2014-04" db="EMBL/GenBank/DDBJ databases">
        <authorList>
            <consortium name="DOE Joint Genome Institute"/>
            <person name="Kuo A."/>
            <person name="Girlanda M."/>
            <person name="Perotto S."/>
            <person name="Kohler A."/>
            <person name="Nagy L.G."/>
            <person name="Floudas D."/>
            <person name="Copeland A."/>
            <person name="Barry K.W."/>
            <person name="Cichocki N."/>
            <person name="Veneault-Fourrey C."/>
            <person name="LaButti K."/>
            <person name="Lindquist E.A."/>
            <person name="Lipzen A."/>
            <person name="Lundell T."/>
            <person name="Morin E."/>
            <person name="Murat C."/>
            <person name="Sun H."/>
            <person name="Tunlid A."/>
            <person name="Henrissat B."/>
            <person name="Grigoriev I.V."/>
            <person name="Hibbett D.S."/>
            <person name="Martin F."/>
            <person name="Nordberg H.P."/>
            <person name="Cantor M.N."/>
            <person name="Hua S.X."/>
        </authorList>
    </citation>
    <scope>NUCLEOTIDE SEQUENCE [LARGE SCALE GENOMIC DNA]</scope>
    <source>
        <strain evidence="1 2">MUT 4182</strain>
    </source>
</reference>
<keyword evidence="2" id="KW-1185">Reference proteome</keyword>
<protein>
    <submittedName>
        <fullName evidence="1">Uncharacterized protein</fullName>
    </submittedName>
</protein>
<organism evidence="1 2">
    <name type="scientific">Tulasnella calospora MUT 4182</name>
    <dbReference type="NCBI Taxonomy" id="1051891"/>
    <lineage>
        <taxon>Eukaryota</taxon>
        <taxon>Fungi</taxon>
        <taxon>Dikarya</taxon>
        <taxon>Basidiomycota</taxon>
        <taxon>Agaricomycotina</taxon>
        <taxon>Agaricomycetes</taxon>
        <taxon>Cantharellales</taxon>
        <taxon>Tulasnellaceae</taxon>
        <taxon>Tulasnella</taxon>
    </lineage>
</organism>
<reference evidence="2" key="2">
    <citation type="submission" date="2015-01" db="EMBL/GenBank/DDBJ databases">
        <title>Evolutionary Origins and Diversification of the Mycorrhizal Mutualists.</title>
        <authorList>
            <consortium name="DOE Joint Genome Institute"/>
            <consortium name="Mycorrhizal Genomics Consortium"/>
            <person name="Kohler A."/>
            <person name="Kuo A."/>
            <person name="Nagy L.G."/>
            <person name="Floudas D."/>
            <person name="Copeland A."/>
            <person name="Barry K.W."/>
            <person name="Cichocki N."/>
            <person name="Veneault-Fourrey C."/>
            <person name="LaButti K."/>
            <person name="Lindquist E.A."/>
            <person name="Lipzen A."/>
            <person name="Lundell T."/>
            <person name="Morin E."/>
            <person name="Murat C."/>
            <person name="Riley R."/>
            <person name="Ohm R."/>
            <person name="Sun H."/>
            <person name="Tunlid A."/>
            <person name="Henrissat B."/>
            <person name="Grigoriev I.V."/>
            <person name="Hibbett D.S."/>
            <person name="Martin F."/>
        </authorList>
    </citation>
    <scope>NUCLEOTIDE SEQUENCE [LARGE SCALE GENOMIC DNA]</scope>
    <source>
        <strain evidence="2">MUT 4182</strain>
    </source>
</reference>
<accession>A0A0C3M945</accession>
<gene>
    <name evidence="1" type="ORF">M407DRAFT_242278</name>
</gene>
<proteinExistence type="predicted"/>
<evidence type="ECO:0000313" key="2">
    <source>
        <dbReference type="Proteomes" id="UP000054248"/>
    </source>
</evidence>